<evidence type="ECO:0000256" key="1">
    <source>
        <dbReference type="ARBA" id="ARBA00005179"/>
    </source>
</evidence>
<evidence type="ECO:0000256" key="4">
    <source>
        <dbReference type="ARBA" id="ARBA00023315"/>
    </source>
</evidence>
<keyword evidence="3" id="KW-0808">Transferase</keyword>
<comment type="caution">
    <text evidence="5">The sequence shown here is derived from an EMBL/GenBank/DDBJ whole genome shotgun (WGS) entry which is preliminary data.</text>
</comment>
<dbReference type="Proteomes" id="UP001303473">
    <property type="component" value="Unassembled WGS sequence"/>
</dbReference>
<dbReference type="GO" id="GO:0016746">
    <property type="term" value="F:acyltransferase activity"/>
    <property type="evidence" value="ECO:0007669"/>
    <property type="project" value="UniProtKB-KW"/>
</dbReference>
<dbReference type="Pfam" id="PF02458">
    <property type="entry name" value="Transferase"/>
    <property type="match status" value="1"/>
</dbReference>
<dbReference type="Gene3D" id="3.30.559.10">
    <property type="entry name" value="Chloramphenicol acetyltransferase-like domain"/>
    <property type="match status" value="2"/>
</dbReference>
<evidence type="ECO:0000313" key="5">
    <source>
        <dbReference type="EMBL" id="KAK3940297.1"/>
    </source>
</evidence>
<comment type="similarity">
    <text evidence="2">Belongs to the plant acyltransferase family.</text>
</comment>
<comment type="pathway">
    <text evidence="1">Secondary metabolite biosynthesis.</text>
</comment>
<dbReference type="AlphaFoldDB" id="A0AAN6N6V2"/>
<keyword evidence="6" id="KW-1185">Reference proteome</keyword>
<gene>
    <name evidence="5" type="ORF">QBC46DRAFT_385795</name>
</gene>
<proteinExistence type="inferred from homology"/>
<dbReference type="PANTHER" id="PTHR31896:SF69">
    <property type="entry name" value="FAMILY REGULATORY PROTEIN, PUTATIVE (AFU_ORTHOLOGUE AFUA_3G14730)-RELATED"/>
    <property type="match status" value="1"/>
</dbReference>
<keyword evidence="4" id="KW-0012">Acyltransferase</keyword>
<dbReference type="EMBL" id="MU853798">
    <property type="protein sequence ID" value="KAK3940297.1"/>
    <property type="molecule type" value="Genomic_DNA"/>
</dbReference>
<dbReference type="InterPro" id="IPR051283">
    <property type="entry name" value="Sec_Metabolite_Acyltrans"/>
</dbReference>
<protein>
    <submittedName>
        <fullName evidence="5">Uncharacterized protein</fullName>
    </submittedName>
</protein>
<sequence>MFGRSQPPRVPTDDVLPARFFDDSPVVKAVVMRWMVRFDDVFDAEHLRRSLARLLEMGSWRRLGGRFRLNKQGKLEIHVPKVFSTERPAIRFSRIQFEYNISEHPLASRLPRPTEGPSIQEGGDVFRDLLTNRRWKFPKTLEDYLYSDEPPIALQVLGFKDATIVSLNFPHALTDAVGLSALITNWCRVLAGREDQVLPLPTVDPMETISQQADQPEEEHVLKTKKLVGFGLMMFVSHFVWDLLFGPKMETRTIFLPPKSFTVLKQRATAEFQTGSDKAEPFISEGDVLTAWGTKMVALGLGPRFTRTMAVMNVFELRGRLKNCFDLSGYAYVQNAFFTLNTILTARDAREQGIGQIALRLRNTLVEQTTEPQIRALVREQRASLTESGRPTLFAEPDSILVPFTNWNKARFFEVVDFSPAVRTPGNLKGTKGGRVGKPALFLSFDSNPKPNPTYRNVFNILGKDPEGNYWITGMLSRATWDGIEKELKSL</sequence>
<name>A0AAN6N6V2_9PEZI</name>
<evidence type="ECO:0000256" key="3">
    <source>
        <dbReference type="ARBA" id="ARBA00022679"/>
    </source>
</evidence>
<evidence type="ECO:0000313" key="6">
    <source>
        <dbReference type="Proteomes" id="UP001303473"/>
    </source>
</evidence>
<evidence type="ECO:0000256" key="2">
    <source>
        <dbReference type="ARBA" id="ARBA00009861"/>
    </source>
</evidence>
<accession>A0AAN6N6V2</accession>
<dbReference type="InterPro" id="IPR023213">
    <property type="entry name" value="CAT-like_dom_sf"/>
</dbReference>
<dbReference type="PANTHER" id="PTHR31896">
    <property type="entry name" value="FAMILY REGULATORY PROTEIN, PUTATIVE (AFU_ORTHOLOGUE AFUA_3G14730)-RELATED"/>
    <property type="match status" value="1"/>
</dbReference>
<organism evidence="5 6">
    <name type="scientific">Diplogelasinospora grovesii</name>
    <dbReference type="NCBI Taxonomy" id="303347"/>
    <lineage>
        <taxon>Eukaryota</taxon>
        <taxon>Fungi</taxon>
        <taxon>Dikarya</taxon>
        <taxon>Ascomycota</taxon>
        <taxon>Pezizomycotina</taxon>
        <taxon>Sordariomycetes</taxon>
        <taxon>Sordariomycetidae</taxon>
        <taxon>Sordariales</taxon>
        <taxon>Diplogelasinosporaceae</taxon>
        <taxon>Diplogelasinospora</taxon>
    </lineage>
</organism>
<reference evidence="6" key="1">
    <citation type="journal article" date="2023" name="Mol. Phylogenet. Evol.">
        <title>Genome-scale phylogeny and comparative genomics of the fungal order Sordariales.</title>
        <authorList>
            <person name="Hensen N."/>
            <person name="Bonometti L."/>
            <person name="Westerberg I."/>
            <person name="Brannstrom I.O."/>
            <person name="Guillou S."/>
            <person name="Cros-Aarteil S."/>
            <person name="Calhoun S."/>
            <person name="Haridas S."/>
            <person name="Kuo A."/>
            <person name="Mondo S."/>
            <person name="Pangilinan J."/>
            <person name="Riley R."/>
            <person name="LaButti K."/>
            <person name="Andreopoulos B."/>
            <person name="Lipzen A."/>
            <person name="Chen C."/>
            <person name="Yan M."/>
            <person name="Daum C."/>
            <person name="Ng V."/>
            <person name="Clum A."/>
            <person name="Steindorff A."/>
            <person name="Ohm R.A."/>
            <person name="Martin F."/>
            <person name="Silar P."/>
            <person name="Natvig D.O."/>
            <person name="Lalanne C."/>
            <person name="Gautier V."/>
            <person name="Ament-Velasquez S.L."/>
            <person name="Kruys A."/>
            <person name="Hutchinson M.I."/>
            <person name="Powell A.J."/>
            <person name="Barry K."/>
            <person name="Miller A.N."/>
            <person name="Grigoriev I.V."/>
            <person name="Debuchy R."/>
            <person name="Gladieux P."/>
            <person name="Hiltunen Thoren M."/>
            <person name="Johannesson H."/>
        </authorList>
    </citation>
    <scope>NUCLEOTIDE SEQUENCE [LARGE SCALE GENOMIC DNA]</scope>
    <source>
        <strain evidence="6">CBS 340.73</strain>
    </source>
</reference>